<organism evidence="2 3">
    <name type="scientific">Clostridium saccharoperbutylacetonicum N1-4(HMT)</name>
    <dbReference type="NCBI Taxonomy" id="931276"/>
    <lineage>
        <taxon>Bacteria</taxon>
        <taxon>Bacillati</taxon>
        <taxon>Bacillota</taxon>
        <taxon>Clostridia</taxon>
        <taxon>Eubacteriales</taxon>
        <taxon>Clostridiaceae</taxon>
        <taxon>Clostridium</taxon>
    </lineage>
</organism>
<dbReference type="eggNOG" id="COG2717">
    <property type="taxonomic scope" value="Bacteria"/>
</dbReference>
<feature type="transmembrane region" description="Helical" evidence="1">
    <location>
        <begin position="27"/>
        <end position="45"/>
    </location>
</feature>
<accession>M1MHD5</accession>
<dbReference type="HOGENOM" id="CLU_100156_0_0_9"/>
<dbReference type="STRING" id="36745.CLSAP_05480"/>
<evidence type="ECO:0000313" key="2">
    <source>
        <dbReference type="EMBL" id="AGF54336.1"/>
    </source>
</evidence>
<name>M1MHD5_9CLOT</name>
<dbReference type="Proteomes" id="UP000011728">
    <property type="component" value="Chromosome"/>
</dbReference>
<keyword evidence="1" id="KW-1133">Transmembrane helix</keyword>
<proteinExistence type="predicted"/>
<dbReference type="RefSeq" id="WP_015390662.1">
    <property type="nucleotide sequence ID" value="NC_020291.1"/>
</dbReference>
<keyword evidence="1" id="KW-0472">Membrane</keyword>
<reference evidence="2 3" key="1">
    <citation type="submission" date="2013-02" db="EMBL/GenBank/DDBJ databases">
        <title>Genome sequence of Clostridium saccharoperbutylacetonicum N1-4(HMT).</title>
        <authorList>
            <person name="Poehlein A."/>
            <person name="Daniel R."/>
        </authorList>
    </citation>
    <scope>NUCLEOTIDE SEQUENCE [LARGE SCALE GENOMIC DNA]</scope>
    <source>
        <strain evidence="3">N1-4(HMT)</strain>
    </source>
</reference>
<dbReference type="AlphaFoldDB" id="M1MHD5"/>
<feature type="transmembrane region" description="Helical" evidence="1">
    <location>
        <begin position="202"/>
        <end position="220"/>
    </location>
</feature>
<evidence type="ECO:0000313" key="3">
    <source>
        <dbReference type="Proteomes" id="UP000011728"/>
    </source>
</evidence>
<dbReference type="EMBL" id="CP004121">
    <property type="protein sequence ID" value="AGF54336.1"/>
    <property type="molecule type" value="Genomic_DNA"/>
</dbReference>
<feature type="transmembrane region" description="Helical" evidence="1">
    <location>
        <begin position="93"/>
        <end position="114"/>
    </location>
</feature>
<dbReference type="PATRIC" id="fig|931276.5.peg.502"/>
<gene>
    <name evidence="2" type="ORF">Cspa_c05420</name>
</gene>
<keyword evidence="3" id="KW-1185">Reference proteome</keyword>
<protein>
    <submittedName>
        <fullName evidence="2">Uncharacterized protein</fullName>
    </submittedName>
</protein>
<keyword evidence="1" id="KW-0812">Transmembrane</keyword>
<feature type="transmembrane region" description="Helical" evidence="1">
    <location>
        <begin position="57"/>
        <end position="81"/>
    </location>
</feature>
<sequence>MLILISILIVAMFIILFHKKIKKHANIFYIISGLIAIGFVLYFQFNLGNQVPKDINKYVVTIFSRSAVSTALFTIVMYTGVLDKKLNITKKLLSVRGELSIIACILTLGHNVLYGKTYFVTLFVDHTALTWAKLIAALISLVLIAMMLPLMITSFPSVRKKIPFKKWKGIQRLAYVFYGLIYVHVMVLFLPKIQKDKLFDIAIYTVIFGLYFVARVYRYLKDKEIKANRKLKLSPSV</sequence>
<feature type="transmembrane region" description="Helical" evidence="1">
    <location>
        <begin position="134"/>
        <end position="152"/>
    </location>
</feature>
<feature type="transmembrane region" description="Helical" evidence="1">
    <location>
        <begin position="173"/>
        <end position="190"/>
    </location>
</feature>
<evidence type="ECO:0000256" key="1">
    <source>
        <dbReference type="SAM" id="Phobius"/>
    </source>
</evidence>
<dbReference type="KEGG" id="csr:Cspa_c05420"/>
<dbReference type="OrthoDB" id="3174396at2"/>